<reference evidence="2" key="1">
    <citation type="journal article" date="2015" name="Nature">
        <title>Complex archaea that bridge the gap between prokaryotes and eukaryotes.</title>
        <authorList>
            <person name="Spang A."/>
            <person name="Saw J.H."/>
            <person name="Jorgensen S.L."/>
            <person name="Zaremba-Niedzwiedzka K."/>
            <person name="Martijn J."/>
            <person name="Lind A.E."/>
            <person name="van Eijk R."/>
            <person name="Schleper C."/>
            <person name="Guy L."/>
            <person name="Ettema T.J."/>
        </authorList>
    </citation>
    <scope>NUCLEOTIDE SEQUENCE</scope>
</reference>
<comment type="caution">
    <text evidence="2">The sequence shown here is derived from an EMBL/GenBank/DDBJ whole genome shotgun (WGS) entry which is preliminary data.</text>
</comment>
<feature type="compositionally biased region" description="Basic and acidic residues" evidence="1">
    <location>
        <begin position="50"/>
        <end position="60"/>
    </location>
</feature>
<dbReference type="EMBL" id="LAZR01056366">
    <property type="protein sequence ID" value="KKK74341.1"/>
    <property type="molecule type" value="Genomic_DNA"/>
</dbReference>
<protein>
    <submittedName>
        <fullName evidence="2">Uncharacterized protein</fullName>
    </submittedName>
</protein>
<proteinExistence type="predicted"/>
<name>A0A0F9AQ44_9ZZZZ</name>
<dbReference type="AlphaFoldDB" id="A0A0F9AQ44"/>
<sequence length="195" mass="22023">LHRESFAFDPVLAGVVILYANAVGKTDRELQMVWKIIEQGGKKKPKRRKAADDEATRSEEGEAGDVLNAHAKADKFKLVPWQERAQDKKLGEGTPNHPAPLIDKLHRLMMLLKQNLADEVQAKYEEWGLAGDPAFPRILQAVRELALKDHQAEEQRLVESLASQLKMNRRVVVQDNVVRETSLFDYTASTNEESS</sequence>
<feature type="non-terminal residue" evidence="2">
    <location>
        <position position="1"/>
    </location>
</feature>
<evidence type="ECO:0000256" key="1">
    <source>
        <dbReference type="SAM" id="MobiDB-lite"/>
    </source>
</evidence>
<gene>
    <name evidence="2" type="ORF">LCGC14_2884750</name>
</gene>
<accession>A0A0F9AQ44</accession>
<organism evidence="2">
    <name type="scientific">marine sediment metagenome</name>
    <dbReference type="NCBI Taxonomy" id="412755"/>
    <lineage>
        <taxon>unclassified sequences</taxon>
        <taxon>metagenomes</taxon>
        <taxon>ecological metagenomes</taxon>
    </lineage>
</organism>
<evidence type="ECO:0000313" key="2">
    <source>
        <dbReference type="EMBL" id="KKK74341.1"/>
    </source>
</evidence>
<feature type="region of interest" description="Disordered" evidence="1">
    <location>
        <begin position="43"/>
        <end position="64"/>
    </location>
</feature>